<dbReference type="AlphaFoldDB" id="A0A2S9KCU3"/>
<sequence length="749" mass="82046">MKSRRWIYRFLGLALVLAMLLAGWMAWQSRGGMAQLQGESIAGWTIDSVQVESVESGRLRFDQLQLSQDGQGGSRIELELQGVQVDFSLFKRHVDLLQVRQAKAVWRAGQASDPQPWPRLFESPLPLTELRIERLQASVELGQGRSWQIETPLQLQQQSDGRLLMAAEIDRQPLQLLVTPGAAVKAELHWPYKSDQPAVVDLYVTYAKLSSPLNQVTKTKPKVEIQGKFPLKLATPLGKWLLPTTELPRGNGILNFKALLELGPYTGQWTSLEAQLQADQAQLEWGAASNPTRIQLNGPASLQLRPGKTGIEWSTTLQPALKWKISAGRGPAWMAASTLKQAWRIAPGPQRYSASLPFELQLKGREEPLALTLERLQLDLARNASLRSANGQLRLAATQLHADWPAAALETQWRLQDQKLALTGQLLLQGQPLLQLAGDYGLTSSCGQGRLDYAGSLATLDRLLQPRPKNLQLLRIKAGAGSGWLAGQLCLRPGKAVEPVVTGQWQLKQAEIGWDKALAKGINLDLTLKGMAPLAGSLALKLETASLAAGLALAPASLALDWTDRLLQLHRFDAGLLDGKLSAAEVALKLPASPEHISWQIPLNVSQIDLERLLTILDVPGLSGNGRLSGQLPLVWTAAGVEIRNGQLSSQQAGQLRYVSTVPVTDNPGLQALRDFRYSQFGLDLDYQADGKYAVNMRLDGNNPEFYRGHPIAFKLKLDGALPGLFKGALLSGDFDAYILKQLQQGIPE</sequence>
<organism evidence="1 2">
    <name type="scientific">Malikia spinosa</name>
    <dbReference type="NCBI Taxonomy" id="86180"/>
    <lineage>
        <taxon>Bacteria</taxon>
        <taxon>Pseudomonadati</taxon>
        <taxon>Pseudomonadota</taxon>
        <taxon>Betaproteobacteria</taxon>
        <taxon>Burkholderiales</taxon>
        <taxon>Comamonadaceae</taxon>
        <taxon>Malikia</taxon>
    </lineage>
</organism>
<dbReference type="RefSeq" id="WP_105730159.1">
    <property type="nucleotide sequence ID" value="NZ_PVLR01000035.1"/>
</dbReference>
<gene>
    <name evidence="1" type="ORF">C6P61_11930</name>
</gene>
<accession>A0A2S9KCU3</accession>
<dbReference type="Proteomes" id="UP000238326">
    <property type="component" value="Unassembled WGS sequence"/>
</dbReference>
<dbReference type="OrthoDB" id="9816288at2"/>
<keyword evidence="2" id="KW-1185">Reference proteome</keyword>
<reference evidence="1 2" key="1">
    <citation type="submission" date="2018-03" db="EMBL/GenBank/DDBJ databases">
        <title>Comparative genomics illustrates the genes involved in a hyperalkaliphilic mechanisms of Serpentinomonas isolated from highly-alkaline calcium-rich serpentinized springs.</title>
        <authorList>
            <person name="Suzuki S."/>
            <person name="Ishii S."/>
            <person name="Walworth N."/>
            <person name="Bird L."/>
            <person name="Kuenen J.G."/>
            <person name="Nealson K.H."/>
        </authorList>
    </citation>
    <scope>NUCLEOTIDE SEQUENCE [LARGE SCALE GENOMIC DNA]</scope>
    <source>
        <strain evidence="1 2">83</strain>
    </source>
</reference>
<name>A0A2S9KCU3_9BURK</name>
<comment type="caution">
    <text evidence="1">The sequence shown here is derived from an EMBL/GenBank/DDBJ whole genome shotgun (WGS) entry which is preliminary data.</text>
</comment>
<dbReference type="InterPro" id="IPR021730">
    <property type="entry name" value="YdbH"/>
</dbReference>
<evidence type="ECO:0000313" key="2">
    <source>
        <dbReference type="Proteomes" id="UP000238326"/>
    </source>
</evidence>
<dbReference type="EMBL" id="PVLR01000035">
    <property type="protein sequence ID" value="PRD68271.1"/>
    <property type="molecule type" value="Genomic_DNA"/>
</dbReference>
<protein>
    <submittedName>
        <fullName evidence="1">Uncharacterized protein</fullName>
    </submittedName>
</protein>
<evidence type="ECO:0000313" key="1">
    <source>
        <dbReference type="EMBL" id="PRD68271.1"/>
    </source>
</evidence>
<dbReference type="Pfam" id="PF11739">
    <property type="entry name" value="YdbH-like"/>
    <property type="match status" value="1"/>
</dbReference>
<proteinExistence type="predicted"/>